<proteinExistence type="inferred from homology"/>
<comment type="catalytic activity">
    <reaction evidence="2">
        <text>a 3'-end 2',3'-cyclophospho-ribonucleotide-RNA + H2O = a 3'-end 2'-phospho-ribonucleotide-RNA + H(+)</text>
        <dbReference type="Rhea" id="RHEA:11828"/>
        <dbReference type="Rhea" id="RHEA-COMP:10464"/>
        <dbReference type="Rhea" id="RHEA-COMP:17353"/>
        <dbReference type="ChEBI" id="CHEBI:15377"/>
        <dbReference type="ChEBI" id="CHEBI:15378"/>
        <dbReference type="ChEBI" id="CHEBI:83064"/>
        <dbReference type="ChEBI" id="CHEBI:173113"/>
        <dbReference type="EC" id="3.1.4.58"/>
    </reaction>
</comment>
<dbReference type="GO" id="GO:0008664">
    <property type="term" value="F:RNA 2',3'-cyclic 3'-phosphodiesterase activity"/>
    <property type="evidence" value="ECO:0007669"/>
    <property type="project" value="UniProtKB-EC"/>
</dbReference>
<dbReference type="InterPro" id="IPR004175">
    <property type="entry name" value="RNA_CPDase"/>
</dbReference>
<keyword evidence="1 2" id="KW-0378">Hydrolase</keyword>
<protein>
    <recommendedName>
        <fullName evidence="2">RNA 2',3'-cyclic phosphodiesterase</fullName>
        <shortName evidence="2">RNA 2',3'-CPDase</shortName>
        <ecNumber evidence="2">3.1.4.58</ecNumber>
    </recommendedName>
</protein>
<dbReference type="EMBL" id="CP002159">
    <property type="protein sequence ID" value="ADL56495.1"/>
    <property type="molecule type" value="Genomic_DNA"/>
</dbReference>
<comment type="function">
    <text evidence="2">Hydrolyzes RNA 2',3'-cyclic phosphodiester to an RNA 2'-phosphomonoester.</text>
</comment>
<dbReference type="PANTHER" id="PTHR35561:SF1">
    <property type="entry name" value="RNA 2',3'-CYCLIC PHOSPHODIESTERASE"/>
    <property type="match status" value="1"/>
</dbReference>
<dbReference type="OrthoDB" id="7061261at2"/>
<dbReference type="PANTHER" id="PTHR35561">
    <property type="entry name" value="RNA 2',3'-CYCLIC PHOSPHODIESTERASE"/>
    <property type="match status" value="1"/>
</dbReference>
<name>D9SK83_GALCS</name>
<evidence type="ECO:0000313" key="4">
    <source>
        <dbReference type="Proteomes" id="UP000001235"/>
    </source>
</evidence>
<dbReference type="KEGG" id="gca:Galf_2496"/>
<dbReference type="GO" id="GO:0016874">
    <property type="term" value="F:ligase activity"/>
    <property type="evidence" value="ECO:0007669"/>
    <property type="project" value="UniProtKB-KW"/>
</dbReference>
<feature type="active site" description="Proton acceptor" evidence="2">
    <location>
        <position position="128"/>
    </location>
</feature>
<dbReference type="eggNOG" id="COG1514">
    <property type="taxonomic scope" value="Bacteria"/>
</dbReference>
<dbReference type="HAMAP" id="MF_01940">
    <property type="entry name" value="RNA_CPDase"/>
    <property type="match status" value="1"/>
</dbReference>
<dbReference type="SUPFAM" id="SSF55144">
    <property type="entry name" value="LigT-like"/>
    <property type="match status" value="1"/>
</dbReference>
<dbReference type="GO" id="GO:0004113">
    <property type="term" value="F:2',3'-cyclic-nucleotide 3'-phosphodiesterase activity"/>
    <property type="evidence" value="ECO:0007669"/>
    <property type="project" value="InterPro"/>
</dbReference>
<dbReference type="NCBIfam" id="TIGR02258">
    <property type="entry name" value="2_5_ligase"/>
    <property type="match status" value="1"/>
</dbReference>
<organism evidence="3 4">
    <name type="scientific">Gallionella capsiferriformans (strain ES-2)</name>
    <name type="common">Gallionella ferruginea capsiferriformans (strain ES-2)</name>
    <dbReference type="NCBI Taxonomy" id="395494"/>
    <lineage>
        <taxon>Bacteria</taxon>
        <taxon>Pseudomonadati</taxon>
        <taxon>Pseudomonadota</taxon>
        <taxon>Betaproteobacteria</taxon>
        <taxon>Nitrosomonadales</taxon>
        <taxon>Gallionellaceae</taxon>
        <taxon>Gallionella</taxon>
    </lineage>
</organism>
<dbReference type="EC" id="3.1.4.58" evidence="2"/>
<reference evidence="3 4" key="1">
    <citation type="submission" date="2010-08" db="EMBL/GenBank/DDBJ databases">
        <title>Complete sequence of Gallionella capsiferriformans ES-2.</title>
        <authorList>
            <consortium name="US DOE Joint Genome Institute"/>
            <person name="Lucas S."/>
            <person name="Copeland A."/>
            <person name="Lapidus A."/>
            <person name="Cheng J.-F."/>
            <person name="Bruce D."/>
            <person name="Goodwin L."/>
            <person name="Pitluck S."/>
            <person name="Chertkov O."/>
            <person name="Davenport K.W."/>
            <person name="Detter J.C."/>
            <person name="Han C."/>
            <person name="Tapia R."/>
            <person name="Land M."/>
            <person name="Hauser L."/>
            <person name="Chang Y.-J."/>
            <person name="Jeffries C."/>
            <person name="Kyrpides N."/>
            <person name="Ivanova N."/>
            <person name="Mikhailova N."/>
            <person name="Shelobolina E.S."/>
            <person name="Picardal F."/>
            <person name="Roden E."/>
            <person name="Emerson D."/>
            <person name="Woyke T."/>
        </authorList>
    </citation>
    <scope>NUCLEOTIDE SEQUENCE [LARGE SCALE GENOMIC DNA]</scope>
    <source>
        <strain evidence="3 4">ES-2</strain>
    </source>
</reference>
<evidence type="ECO:0000256" key="2">
    <source>
        <dbReference type="HAMAP-Rule" id="MF_01940"/>
    </source>
</evidence>
<dbReference type="Pfam" id="PF13563">
    <property type="entry name" value="2_5_RNA_ligase2"/>
    <property type="match status" value="1"/>
</dbReference>
<sequence length="174" mass="20071">MDTNDKTARVFFALWPDRTERGGLSGWQPPLLACCGGRVMRTDTLHATLVFLGEVEAVQLEALKLAAAEVSVARFELCFDEAHYWGHNHIVYAAPRTLPPQLIELVRELEQNLLRHRFAFERREYKPHITLLRNAHWTDKPLPGMSQVCWHVREFVLLESAASSYRILARFCLM</sequence>
<keyword evidence="4" id="KW-1185">Reference proteome</keyword>
<keyword evidence="3" id="KW-0436">Ligase</keyword>
<dbReference type="RefSeq" id="WP_013294415.1">
    <property type="nucleotide sequence ID" value="NC_014394.1"/>
</dbReference>
<gene>
    <name evidence="3" type="ordered locus">Galf_2496</name>
</gene>
<feature type="short sequence motif" description="HXTX 2" evidence="2">
    <location>
        <begin position="128"/>
        <end position="131"/>
    </location>
</feature>
<evidence type="ECO:0000313" key="3">
    <source>
        <dbReference type="EMBL" id="ADL56495.1"/>
    </source>
</evidence>
<comment type="similarity">
    <text evidence="2">Belongs to the 2H phosphoesterase superfamily. ThpR family.</text>
</comment>
<accession>D9SK83</accession>
<dbReference type="AlphaFoldDB" id="D9SK83"/>
<dbReference type="InterPro" id="IPR009097">
    <property type="entry name" value="Cyclic_Pdiesterase"/>
</dbReference>
<dbReference type="Gene3D" id="3.90.1140.10">
    <property type="entry name" value="Cyclic phosphodiesterase"/>
    <property type="match status" value="1"/>
</dbReference>
<evidence type="ECO:0000256" key="1">
    <source>
        <dbReference type="ARBA" id="ARBA00022801"/>
    </source>
</evidence>
<dbReference type="HOGENOM" id="CLU_081251_2_1_4"/>
<feature type="short sequence motif" description="HXTX 1" evidence="2">
    <location>
        <begin position="46"/>
        <end position="49"/>
    </location>
</feature>
<dbReference type="Proteomes" id="UP000001235">
    <property type="component" value="Chromosome"/>
</dbReference>
<dbReference type="STRING" id="395494.Galf_2496"/>
<feature type="active site" description="Proton donor" evidence="2">
    <location>
        <position position="46"/>
    </location>
</feature>